<evidence type="ECO:0000256" key="10">
    <source>
        <dbReference type="ARBA" id="ARBA00044900"/>
    </source>
</evidence>
<evidence type="ECO:0000256" key="9">
    <source>
        <dbReference type="ARBA" id="ARBA00044899"/>
    </source>
</evidence>
<evidence type="ECO:0000256" key="12">
    <source>
        <dbReference type="ARBA" id="ARBA00044912"/>
    </source>
</evidence>
<comment type="catalytic activity">
    <reaction evidence="13">
        <text>L-alanyl-L-lysine(out) = L-alanyl-L-lysine(in)</text>
        <dbReference type="Rhea" id="RHEA:79415"/>
        <dbReference type="ChEBI" id="CHEBI:192470"/>
    </reaction>
</comment>
<protein>
    <recommendedName>
        <fullName evidence="15">Lysosomal dipeptide transporter MFSD1</fullName>
    </recommendedName>
    <alternativeName>
        <fullName evidence="16">Major facilitator superfamily domain-containing protein 1</fullName>
    </alternativeName>
</protein>
<accession>A0A9K3CQ38</accession>
<comment type="catalytic activity">
    <reaction evidence="7">
        <text>L-alpha-aminoacyl-L-lysine(out) = L-alpha-aminoacyl-L-lysine(in)</text>
        <dbReference type="Rhea" id="RHEA:79383"/>
        <dbReference type="ChEBI" id="CHEBI:229966"/>
    </reaction>
</comment>
<evidence type="ECO:0000256" key="7">
    <source>
        <dbReference type="ARBA" id="ARBA00044893"/>
    </source>
</evidence>
<dbReference type="InterPro" id="IPR020846">
    <property type="entry name" value="MFS_dom"/>
</dbReference>
<evidence type="ECO:0000256" key="18">
    <source>
        <dbReference type="ARBA" id="ARBA00046376"/>
    </source>
</evidence>
<comment type="caution">
    <text evidence="21">The sequence shown here is derived from an EMBL/GenBank/DDBJ whole genome shotgun (WGS) entry which is preliminary data.</text>
</comment>
<evidence type="ECO:0000259" key="20">
    <source>
        <dbReference type="PROSITE" id="PS50850"/>
    </source>
</evidence>
<comment type="catalytic activity">
    <reaction evidence="8">
        <text>L-aspartyl-L-lysine(out) = L-aspartyl-L-lysine(in)</text>
        <dbReference type="Rhea" id="RHEA:79411"/>
        <dbReference type="ChEBI" id="CHEBI:229953"/>
    </reaction>
</comment>
<dbReference type="Proteomes" id="UP000265618">
    <property type="component" value="Unassembled WGS sequence"/>
</dbReference>
<dbReference type="EMBL" id="BDIP01000130">
    <property type="protein sequence ID" value="GIQ80243.1"/>
    <property type="molecule type" value="Genomic_DNA"/>
</dbReference>
<comment type="catalytic activity">
    <reaction evidence="10">
        <text>L-lysyl-L-lysine(out) = L-lysyl-L-lysine(in)</text>
        <dbReference type="Rhea" id="RHEA:79403"/>
        <dbReference type="ChEBI" id="CHEBI:229956"/>
    </reaction>
</comment>
<evidence type="ECO:0000256" key="2">
    <source>
        <dbReference type="ARBA" id="ARBA00044876"/>
    </source>
</evidence>
<gene>
    <name evidence="21" type="ORF">KIPB_001009</name>
</gene>
<evidence type="ECO:0000256" key="5">
    <source>
        <dbReference type="ARBA" id="ARBA00044884"/>
    </source>
</evidence>
<feature type="transmembrane region" description="Helical" evidence="19">
    <location>
        <begin position="406"/>
        <end position="426"/>
    </location>
</feature>
<evidence type="ECO:0000256" key="3">
    <source>
        <dbReference type="ARBA" id="ARBA00044878"/>
    </source>
</evidence>
<evidence type="ECO:0000256" key="6">
    <source>
        <dbReference type="ARBA" id="ARBA00044891"/>
    </source>
</evidence>
<feature type="transmembrane region" description="Helical" evidence="19">
    <location>
        <begin position="74"/>
        <end position="92"/>
    </location>
</feature>
<evidence type="ECO:0000256" key="19">
    <source>
        <dbReference type="SAM" id="Phobius"/>
    </source>
</evidence>
<feature type="transmembrane region" description="Helical" evidence="19">
    <location>
        <begin position="98"/>
        <end position="118"/>
    </location>
</feature>
<dbReference type="InterPro" id="IPR011701">
    <property type="entry name" value="MFS"/>
</dbReference>
<dbReference type="AlphaFoldDB" id="A0A9K3CQ38"/>
<feature type="transmembrane region" description="Helical" evidence="19">
    <location>
        <begin position="7"/>
        <end position="31"/>
    </location>
</feature>
<evidence type="ECO:0000256" key="1">
    <source>
        <dbReference type="ARBA" id="ARBA00004141"/>
    </source>
</evidence>
<dbReference type="PANTHER" id="PTHR23512:SF11">
    <property type="entry name" value="MAJOR FACILITATOR SUPERFAMILY PROTEIN"/>
    <property type="match status" value="1"/>
</dbReference>
<feature type="transmembrane region" description="Helical" evidence="19">
    <location>
        <begin position="333"/>
        <end position="357"/>
    </location>
</feature>
<name>A0A9K3CQ38_9EUKA</name>
<feature type="transmembrane region" description="Helical" evidence="19">
    <location>
        <begin position="158"/>
        <end position="183"/>
    </location>
</feature>
<dbReference type="Gene3D" id="1.20.1250.20">
    <property type="entry name" value="MFS general substrate transporter like domains"/>
    <property type="match status" value="2"/>
</dbReference>
<evidence type="ECO:0000256" key="14">
    <source>
        <dbReference type="ARBA" id="ARBA00044924"/>
    </source>
</evidence>
<keyword evidence="19" id="KW-0472">Membrane</keyword>
<dbReference type="PANTHER" id="PTHR23512">
    <property type="entry name" value="MAJOR FACILITATOR SUPERFAMILY DOMAIN-CONTAINING PROTEIN 1"/>
    <property type="match status" value="1"/>
</dbReference>
<comment type="catalytic activity">
    <reaction evidence="11">
        <text>L-arginyl-glycine(out) = L-arginyl-glycine(in)</text>
        <dbReference type="Rhea" id="RHEA:79391"/>
        <dbReference type="ChEBI" id="CHEBI:229955"/>
    </reaction>
</comment>
<evidence type="ECO:0000256" key="15">
    <source>
        <dbReference type="ARBA" id="ARBA00044985"/>
    </source>
</evidence>
<feature type="transmembrane region" description="Helical" evidence="19">
    <location>
        <begin position="130"/>
        <end position="152"/>
    </location>
</feature>
<evidence type="ECO:0000313" key="21">
    <source>
        <dbReference type="EMBL" id="GIQ80243.1"/>
    </source>
</evidence>
<evidence type="ECO:0000256" key="17">
    <source>
        <dbReference type="ARBA" id="ARBA00045709"/>
    </source>
</evidence>
<feature type="transmembrane region" description="Helical" evidence="19">
    <location>
        <begin position="265"/>
        <end position="283"/>
    </location>
</feature>
<evidence type="ECO:0000256" key="16">
    <source>
        <dbReference type="ARBA" id="ARBA00045018"/>
    </source>
</evidence>
<evidence type="ECO:0000313" key="22">
    <source>
        <dbReference type="Proteomes" id="UP000265618"/>
    </source>
</evidence>
<keyword evidence="22" id="KW-1185">Reference proteome</keyword>
<feature type="transmembrane region" description="Helical" evidence="19">
    <location>
        <begin position="303"/>
        <end position="321"/>
    </location>
</feature>
<dbReference type="SUPFAM" id="SSF103473">
    <property type="entry name" value="MFS general substrate transporter"/>
    <property type="match status" value="1"/>
</dbReference>
<feature type="domain" description="Major facilitator superfamily (MFS) profile" evidence="20">
    <location>
        <begin position="9"/>
        <end position="471"/>
    </location>
</feature>
<evidence type="ECO:0000256" key="11">
    <source>
        <dbReference type="ARBA" id="ARBA00044903"/>
    </source>
</evidence>
<evidence type="ECO:0000256" key="8">
    <source>
        <dbReference type="ARBA" id="ARBA00044898"/>
    </source>
</evidence>
<comment type="function">
    <text evidence="17">Lysosomal dipeptide uniporter that selectively exports lysine, arginine or histidine-containing dipeptides with a net positive charge from the lysosome lumen into the cytosol. Could play a role in a specific type of protein O-glycosylation indirectly regulating macrophages migration and tissue invasion. Also essential for liver homeostasis.</text>
</comment>
<sequence>MYRTRRLVIFITCSLIYFFAVFHRVSISVLIDHLSAQYGVDKADMSSFSAVYFWFYALLQPVGGSLADVIDPSWLLTASGVITALGSLMMGITHSFGVALVGRALIGIGLAPVYIPSARLLISWYSASDYAFMSALLLFCGGMGAVGAAYPLRVAADALGVPATMGICSAITLALGAVALFFVRADPSACGGADGTQEKPIPSEAIEDGSESCSLDDGLTAHAPEQRQSVIPRVFRTSPTGHTMSPAAAAHTVVSNARLVLTTPCFYLISIWGFFTCGGYFTVTGLWAMEFVKIGADISSDSASMVSMVLGFVFAFGSPAIATVSNKLHTRKWIMVTGSAIALVVDGVFTASAIALVVDGVFTARPDGWSLASVTVALGVWAMATNTMVTIAYTSVKERFPIELSGAAMSWVNLVIFLGSAILQQITKGTVLPCDGDDYCPDSFSWGLWGMIGAGQLIALGCILCWPETFGQTASLSSDKKAEGEGEVVEGETVV</sequence>
<dbReference type="OrthoDB" id="10262656at2759"/>
<reference evidence="21 22" key="1">
    <citation type="journal article" date="2018" name="PLoS ONE">
        <title>The draft genome of Kipferlia bialata reveals reductive genome evolution in fornicate parasites.</title>
        <authorList>
            <person name="Tanifuji G."/>
            <person name="Takabayashi S."/>
            <person name="Kume K."/>
            <person name="Takagi M."/>
            <person name="Nakayama T."/>
            <person name="Kamikawa R."/>
            <person name="Inagaki Y."/>
            <person name="Hashimoto T."/>
        </authorList>
    </citation>
    <scope>NUCLEOTIDE SEQUENCE [LARGE SCALE GENOMIC DNA]</scope>
    <source>
        <strain evidence="21">NY0173</strain>
    </source>
</reference>
<proteinExistence type="predicted"/>
<evidence type="ECO:0000256" key="4">
    <source>
        <dbReference type="ARBA" id="ARBA00044881"/>
    </source>
</evidence>
<keyword evidence="19" id="KW-0812">Transmembrane</keyword>
<comment type="catalytic activity">
    <reaction evidence="2">
        <text>L-lysyl-L-alanine(out) = L-lysyl-L-alanine(in)</text>
        <dbReference type="Rhea" id="RHEA:79399"/>
        <dbReference type="ChEBI" id="CHEBI:229954"/>
    </reaction>
</comment>
<comment type="subunit">
    <text evidence="18">Homodimer. Interacts with lysosomal protein GLMP (via lumenal domain); the interaction starts while both proteins are still in the endoplasmic reticulum and is required for stabilization of MFSD1 in lysosomes but has no direct effect on its targeting to lysosomes or transporter activity.</text>
</comment>
<dbReference type="PROSITE" id="PS50850">
    <property type="entry name" value="MFS"/>
    <property type="match status" value="1"/>
</dbReference>
<comment type="catalytic activity">
    <reaction evidence="4">
        <text>L-alpha-aminoacyl-L-arginine(out) = L-alpha-aminoacyl-L-arginine(in)</text>
        <dbReference type="Rhea" id="RHEA:79367"/>
        <dbReference type="ChEBI" id="CHEBI:229968"/>
    </reaction>
</comment>
<comment type="catalytic activity">
    <reaction evidence="14">
        <text>L-lysyl-glycine(out) = L-lysyl-glycine(in)</text>
        <dbReference type="Rhea" id="RHEA:79407"/>
        <dbReference type="ChEBI" id="CHEBI:191202"/>
    </reaction>
</comment>
<organism evidence="21 22">
    <name type="scientific">Kipferlia bialata</name>
    <dbReference type="NCBI Taxonomy" id="797122"/>
    <lineage>
        <taxon>Eukaryota</taxon>
        <taxon>Metamonada</taxon>
        <taxon>Carpediemonas-like organisms</taxon>
        <taxon>Kipferlia</taxon>
    </lineage>
</organism>
<comment type="catalytic activity">
    <reaction evidence="9">
        <text>L-arginyl-L-alpha-amino acid(out) = L-arginyl-L-alpha-amino acid(in)</text>
        <dbReference type="Rhea" id="RHEA:79371"/>
        <dbReference type="ChEBI" id="CHEBI:84315"/>
    </reaction>
</comment>
<comment type="catalytic activity">
    <reaction evidence="6">
        <text>L-lysyl-L-alpha-amino acid(out) = L-lysyl-L-alpha-amino acid(in)</text>
        <dbReference type="Rhea" id="RHEA:79387"/>
        <dbReference type="ChEBI" id="CHEBI:229965"/>
    </reaction>
</comment>
<dbReference type="InterPro" id="IPR036259">
    <property type="entry name" value="MFS_trans_sf"/>
</dbReference>
<comment type="subcellular location">
    <subcellularLocation>
        <location evidence="1">Membrane</location>
        <topology evidence="1">Multi-pass membrane protein</topology>
    </subcellularLocation>
</comment>
<feature type="transmembrane region" description="Helical" evidence="19">
    <location>
        <begin position="446"/>
        <end position="466"/>
    </location>
</feature>
<dbReference type="Pfam" id="PF07690">
    <property type="entry name" value="MFS_1"/>
    <property type="match status" value="1"/>
</dbReference>
<keyword evidence="19" id="KW-1133">Transmembrane helix</keyword>
<evidence type="ECO:0000256" key="13">
    <source>
        <dbReference type="ARBA" id="ARBA00044919"/>
    </source>
</evidence>
<comment type="catalytic activity">
    <reaction evidence="12">
        <text>L-histidyl-L-alpha-amino acid(out) = L-histidyl-L-alpha-amino acid(in)</text>
        <dbReference type="Rhea" id="RHEA:79379"/>
        <dbReference type="ChEBI" id="CHEBI:229964"/>
    </reaction>
</comment>
<dbReference type="InterPro" id="IPR052187">
    <property type="entry name" value="MFSD1"/>
</dbReference>
<dbReference type="GO" id="GO:0022857">
    <property type="term" value="F:transmembrane transporter activity"/>
    <property type="evidence" value="ECO:0007669"/>
    <property type="project" value="InterPro"/>
</dbReference>
<feature type="transmembrane region" description="Helical" evidence="19">
    <location>
        <begin position="51"/>
        <end position="67"/>
    </location>
</feature>
<comment type="catalytic activity">
    <reaction evidence="3">
        <text>L-histidyl-glycine(out) = L-histidyl-glycine(in)</text>
        <dbReference type="Rhea" id="RHEA:79395"/>
        <dbReference type="ChEBI" id="CHEBI:229957"/>
    </reaction>
</comment>
<dbReference type="GO" id="GO:0016020">
    <property type="term" value="C:membrane"/>
    <property type="evidence" value="ECO:0007669"/>
    <property type="project" value="UniProtKB-SubCell"/>
</dbReference>
<feature type="transmembrane region" description="Helical" evidence="19">
    <location>
        <begin position="369"/>
        <end position="394"/>
    </location>
</feature>
<comment type="catalytic activity">
    <reaction evidence="5">
        <text>L-alpha-aminoacyl-L-histidine(out) = L-alpha-aminoacyl-L-histidine(in)</text>
        <dbReference type="Rhea" id="RHEA:79375"/>
        <dbReference type="ChEBI" id="CHEBI:229967"/>
    </reaction>
</comment>